<evidence type="ECO:0000256" key="2">
    <source>
        <dbReference type="SAM" id="Phobius"/>
    </source>
</evidence>
<evidence type="ECO:0000256" key="1">
    <source>
        <dbReference type="SAM" id="MobiDB-lite"/>
    </source>
</evidence>
<evidence type="ECO:0008006" key="5">
    <source>
        <dbReference type="Google" id="ProtNLM"/>
    </source>
</evidence>
<keyword evidence="2" id="KW-1133">Transmembrane helix</keyword>
<feature type="transmembrane region" description="Helical" evidence="2">
    <location>
        <begin position="125"/>
        <end position="148"/>
    </location>
</feature>
<feature type="transmembrane region" description="Helical" evidence="2">
    <location>
        <begin position="239"/>
        <end position="259"/>
    </location>
</feature>
<keyword evidence="2" id="KW-0472">Membrane</keyword>
<evidence type="ECO:0000313" key="4">
    <source>
        <dbReference type="Proteomes" id="UP000308730"/>
    </source>
</evidence>
<evidence type="ECO:0000313" key="3">
    <source>
        <dbReference type="EMBL" id="THH28608.1"/>
    </source>
</evidence>
<dbReference type="AlphaFoldDB" id="A0A4S4MTB6"/>
<keyword evidence="2" id="KW-0812">Transmembrane</keyword>
<dbReference type="OrthoDB" id="3354175at2759"/>
<reference evidence="3 4" key="1">
    <citation type="submission" date="2019-02" db="EMBL/GenBank/DDBJ databases">
        <title>Genome sequencing of the rare red list fungi Antrodiella citrinella (Flaviporus citrinellus).</title>
        <authorList>
            <person name="Buettner E."/>
            <person name="Kellner H."/>
        </authorList>
    </citation>
    <scope>NUCLEOTIDE SEQUENCE [LARGE SCALE GENOMIC DNA]</scope>
    <source>
        <strain evidence="3 4">DSM 108506</strain>
    </source>
</reference>
<dbReference type="Proteomes" id="UP000308730">
    <property type="component" value="Unassembled WGS sequence"/>
</dbReference>
<feature type="transmembrane region" description="Helical" evidence="2">
    <location>
        <begin position="160"/>
        <end position="183"/>
    </location>
</feature>
<accession>A0A4S4MTB6</accession>
<feature type="transmembrane region" description="Helical" evidence="2">
    <location>
        <begin position="12"/>
        <end position="34"/>
    </location>
</feature>
<feature type="transmembrane region" description="Helical" evidence="2">
    <location>
        <begin position="203"/>
        <end position="227"/>
    </location>
</feature>
<feature type="region of interest" description="Disordered" evidence="1">
    <location>
        <begin position="280"/>
        <end position="301"/>
    </location>
</feature>
<proteinExistence type="predicted"/>
<comment type="caution">
    <text evidence="3">The sequence shown here is derived from an EMBL/GenBank/DDBJ whole genome shotgun (WGS) entry which is preliminary data.</text>
</comment>
<gene>
    <name evidence="3" type="ORF">EUX98_g5582</name>
</gene>
<name>A0A4S4MTB6_9APHY</name>
<protein>
    <recommendedName>
        <fullName evidence="5">G-protein coupled receptors family 1 profile domain-containing protein</fullName>
    </recommendedName>
</protein>
<organism evidence="3 4">
    <name type="scientific">Antrodiella citrinella</name>
    <dbReference type="NCBI Taxonomy" id="2447956"/>
    <lineage>
        <taxon>Eukaryota</taxon>
        <taxon>Fungi</taxon>
        <taxon>Dikarya</taxon>
        <taxon>Basidiomycota</taxon>
        <taxon>Agaricomycotina</taxon>
        <taxon>Agaricomycetes</taxon>
        <taxon>Polyporales</taxon>
        <taxon>Steccherinaceae</taxon>
        <taxon>Antrodiella</taxon>
    </lineage>
</organism>
<keyword evidence="4" id="KW-1185">Reference proteome</keyword>
<sequence length="354" mass="39138">MLTLSEAAIISTTLQGLLHGFAIFMFLLTIFILTRGRRRRRLNIGMLVASSTLMILSTTEFLTNVIRLFRGFFTVGPRLTGGVEAFFSKISEPTFVVKGCLHPIQILILDGAVIYRAYIAWQTPWALLVPGVGWGCGLGLIYALVTAYKHPESVFAARTANWIIAVYATTLATNVTATALLAFRLWKVDRGNKADREGSRLAIVLRVVVEAGVIYTVVNIVTLATFLRGSVAVYIIRDIIPPTISIVFNMIIVRVGFLTSRKLTVLGMSDLESSHHHPSALKFASSDAPETSPTNHLSRRNRSDSVIEMKSLADQISNFFDTERSVISREDRHSRVNIQALGISDSTLVMKDRP</sequence>
<dbReference type="EMBL" id="SGPM01000168">
    <property type="protein sequence ID" value="THH28608.1"/>
    <property type="molecule type" value="Genomic_DNA"/>
</dbReference>